<keyword evidence="2" id="KW-0472">Membrane</keyword>
<dbReference type="PANTHER" id="PTHR45138:SF9">
    <property type="entry name" value="DIGUANYLATE CYCLASE DGCM-RELATED"/>
    <property type="match status" value="1"/>
</dbReference>
<keyword evidence="4" id="KW-0548">Nucleotidyltransferase</keyword>
<evidence type="ECO:0000256" key="1">
    <source>
        <dbReference type="ARBA" id="ARBA00012528"/>
    </source>
</evidence>
<keyword evidence="5" id="KW-1185">Reference proteome</keyword>
<dbReference type="PANTHER" id="PTHR45138">
    <property type="entry name" value="REGULATORY COMPONENTS OF SENSORY TRANSDUCTION SYSTEM"/>
    <property type="match status" value="1"/>
</dbReference>
<dbReference type="EMBL" id="JAUFQC010000027">
    <property type="protein sequence ID" value="MDN3611724.1"/>
    <property type="molecule type" value="Genomic_DNA"/>
</dbReference>
<feature type="transmembrane region" description="Helical" evidence="2">
    <location>
        <begin position="289"/>
        <end position="309"/>
    </location>
</feature>
<proteinExistence type="predicted"/>
<reference evidence="5" key="1">
    <citation type="journal article" date="2019" name="Int. J. Syst. Evol. Microbiol.">
        <title>The Global Catalogue of Microorganisms (GCM) 10K type strain sequencing project: providing services to taxonomists for standard genome sequencing and annotation.</title>
        <authorList>
            <consortium name="The Broad Institute Genomics Platform"/>
            <consortium name="The Broad Institute Genome Sequencing Center for Infectious Disease"/>
            <person name="Wu L."/>
            <person name="Ma J."/>
        </authorList>
    </citation>
    <scope>NUCLEOTIDE SEQUENCE [LARGE SCALE GENOMIC DNA]</scope>
    <source>
        <strain evidence="5">CECT 7398</strain>
    </source>
</reference>
<dbReference type="RefSeq" id="WP_217702178.1">
    <property type="nucleotide sequence ID" value="NZ_JABEYA020000008.1"/>
</dbReference>
<feature type="transmembrane region" description="Helical" evidence="2">
    <location>
        <begin position="35"/>
        <end position="56"/>
    </location>
</feature>
<dbReference type="SMART" id="SM00267">
    <property type="entry name" value="GGDEF"/>
    <property type="match status" value="1"/>
</dbReference>
<evidence type="ECO:0000313" key="5">
    <source>
        <dbReference type="Proteomes" id="UP001238540"/>
    </source>
</evidence>
<dbReference type="Pfam" id="PF00990">
    <property type="entry name" value="GGDEF"/>
    <property type="match status" value="1"/>
</dbReference>
<accession>A0ABT8BYF6</accession>
<dbReference type="Pfam" id="PF05228">
    <property type="entry name" value="CHASE4"/>
    <property type="match status" value="1"/>
</dbReference>
<keyword evidence="2" id="KW-0812">Transmembrane</keyword>
<dbReference type="Proteomes" id="UP001238540">
    <property type="component" value="Unassembled WGS sequence"/>
</dbReference>
<name>A0ABT8BYF6_9VIBR</name>
<evidence type="ECO:0000313" key="4">
    <source>
        <dbReference type="EMBL" id="MDN3611724.1"/>
    </source>
</evidence>
<feature type="transmembrane region" description="Helical" evidence="2">
    <location>
        <begin position="6"/>
        <end position="23"/>
    </location>
</feature>
<feature type="domain" description="GGDEF" evidence="3">
    <location>
        <begin position="393"/>
        <end position="529"/>
    </location>
</feature>
<dbReference type="NCBIfam" id="TIGR00254">
    <property type="entry name" value="GGDEF"/>
    <property type="match status" value="1"/>
</dbReference>
<dbReference type="InterPro" id="IPR007892">
    <property type="entry name" value="CHASE4"/>
</dbReference>
<sequence length="529" mass="60340">MISTIVLYFCPIYFILGYQTLVYPLRNFSLRQLTILVSLSVVMLFLLLYFAFKALWSHDIALTISKNRQQFEVERVKTVLKMEALELRASLEDYAAWTTLANYVEHPNNRFIEESIGPHAFQSKFVDSIVILDKHLNVQWDGSLDHSQVTSNQNILSLQDPDVVQRLIYNVKHSANSSINSYLEYTADQGNAYMVTSAPICLSDGKNCNFGYLIFIRKIRQSFIAEIEAATGVTIHIIPTSEHAHLDNENKDNVTLIHKNDFLDQDKVVIEIIHNEQLPNFLTCSEASVLTFFSLIMFFLNLLVVSRLIKPLTQAQQELRQFQKSGDRLPNEASFISKEMRSFARDINNLINELEEKRSILKKQSTLDPLTGIANRRHLYETANHFINQLKYRHVSVVLIDVDHFKQYNDHYGHIAGDAVLKQVTQALSEVETDYEHLVCRYGGEEFCILLASDVKPDLDDYVNRLILAVRGKAIEHAYSSTSDTVTISAGASYKPSASYDCLSGLFQLADEALYQAKNNGRDRYNLAV</sequence>
<dbReference type="CDD" id="cd01949">
    <property type="entry name" value="GGDEF"/>
    <property type="match status" value="1"/>
</dbReference>
<dbReference type="GO" id="GO:0052621">
    <property type="term" value="F:diguanylate cyclase activity"/>
    <property type="evidence" value="ECO:0007669"/>
    <property type="project" value="UniProtKB-EC"/>
</dbReference>
<keyword evidence="4" id="KW-0808">Transferase</keyword>
<evidence type="ECO:0000259" key="3">
    <source>
        <dbReference type="PROSITE" id="PS50887"/>
    </source>
</evidence>
<evidence type="ECO:0000256" key="2">
    <source>
        <dbReference type="SAM" id="Phobius"/>
    </source>
</evidence>
<dbReference type="InterPro" id="IPR050469">
    <property type="entry name" value="Diguanylate_Cyclase"/>
</dbReference>
<comment type="caution">
    <text evidence="4">The sequence shown here is derived from an EMBL/GenBank/DDBJ whole genome shotgun (WGS) entry which is preliminary data.</text>
</comment>
<dbReference type="EC" id="2.7.7.65" evidence="1"/>
<keyword evidence="2" id="KW-1133">Transmembrane helix</keyword>
<dbReference type="PROSITE" id="PS50887">
    <property type="entry name" value="GGDEF"/>
    <property type="match status" value="1"/>
</dbReference>
<dbReference type="InterPro" id="IPR000160">
    <property type="entry name" value="GGDEF_dom"/>
</dbReference>
<organism evidence="4 5">
    <name type="scientific">Vibrio ostreicida</name>
    <dbReference type="NCBI Taxonomy" id="526588"/>
    <lineage>
        <taxon>Bacteria</taxon>
        <taxon>Pseudomonadati</taxon>
        <taxon>Pseudomonadota</taxon>
        <taxon>Gammaproteobacteria</taxon>
        <taxon>Vibrionales</taxon>
        <taxon>Vibrionaceae</taxon>
        <taxon>Vibrio</taxon>
    </lineage>
</organism>
<gene>
    <name evidence="4" type="ORF">QWZ16_19165</name>
</gene>
<protein>
    <recommendedName>
        <fullName evidence="1">diguanylate cyclase</fullName>
        <ecNumber evidence="1">2.7.7.65</ecNumber>
    </recommendedName>
</protein>